<evidence type="ECO:0000313" key="6">
    <source>
        <dbReference type="EMBL" id="AFL72385.1"/>
    </source>
</evidence>
<evidence type="ECO:0000259" key="5">
    <source>
        <dbReference type="PROSITE" id="PS50887"/>
    </source>
</evidence>
<dbReference type="InterPro" id="IPR043128">
    <property type="entry name" value="Rev_trsase/Diguanyl_cyclase"/>
</dbReference>
<dbReference type="InterPro" id="IPR013656">
    <property type="entry name" value="PAS_4"/>
</dbReference>
<evidence type="ECO:0000259" key="4">
    <source>
        <dbReference type="PROSITE" id="PS50112"/>
    </source>
</evidence>
<dbReference type="SUPFAM" id="SSF55073">
    <property type="entry name" value="Nucleotide cyclase"/>
    <property type="match status" value="1"/>
</dbReference>
<proteinExistence type="predicted"/>
<dbReference type="Pfam" id="PF00990">
    <property type="entry name" value="GGDEF"/>
    <property type="match status" value="1"/>
</dbReference>
<dbReference type="AlphaFoldDB" id="I3Y5W7"/>
<dbReference type="SUPFAM" id="SSF55785">
    <property type="entry name" value="PYP-like sensor domain (PAS domain)"/>
    <property type="match status" value="1"/>
</dbReference>
<evidence type="ECO:0000256" key="1">
    <source>
        <dbReference type="ARBA" id="ARBA00001946"/>
    </source>
</evidence>
<dbReference type="RefSeq" id="WP_014776889.1">
    <property type="nucleotide sequence ID" value="NC_018012.1"/>
</dbReference>
<dbReference type="InterPro" id="IPR000160">
    <property type="entry name" value="GGDEF_dom"/>
</dbReference>
<dbReference type="STRING" id="765911.Thivi_0316"/>
<dbReference type="EC" id="2.7.7.65" evidence="2"/>
<name>I3Y5W7_THIV6</name>
<gene>
    <name evidence="6" type="ordered locus">Thivi_0316</name>
</gene>
<feature type="domain" description="GGDEF" evidence="5">
    <location>
        <begin position="175"/>
        <end position="312"/>
    </location>
</feature>
<comment type="cofactor">
    <cofactor evidence="1">
        <name>Mg(2+)</name>
        <dbReference type="ChEBI" id="CHEBI:18420"/>
    </cofactor>
</comment>
<dbReference type="GO" id="GO:1902201">
    <property type="term" value="P:negative regulation of bacterial-type flagellum-dependent cell motility"/>
    <property type="evidence" value="ECO:0007669"/>
    <property type="project" value="TreeGrafter"/>
</dbReference>
<dbReference type="InterPro" id="IPR029787">
    <property type="entry name" value="Nucleotide_cyclase"/>
</dbReference>
<evidence type="ECO:0000256" key="2">
    <source>
        <dbReference type="ARBA" id="ARBA00012528"/>
    </source>
</evidence>
<dbReference type="HOGENOM" id="CLU_000445_11_4_6"/>
<protein>
    <recommendedName>
        <fullName evidence="2">diguanylate cyclase</fullName>
        <ecNumber evidence="2">2.7.7.65</ecNumber>
    </recommendedName>
</protein>
<dbReference type="CDD" id="cd00130">
    <property type="entry name" value="PAS"/>
    <property type="match status" value="1"/>
</dbReference>
<sequence>MESDFGAQLLDHLQSGVILLDDRGRILAWNQWMARHSRLTLSEVSAKRLDELFPEVRHTRLEDAIEQALRFRLSSMLAPGLNAAILPLDHQPGDRRLARRMQPLVYVTPMRHEPYACLIQIQDMTATVRREHRLRAQSTQLIATTYRDALTGVGNRRRLDHDLAVAFSTAQKNRSSLALLMIDIDDFKAYNDSLGHLKGDDCLILVAKALQEGLRLRGDCVSRYGGEEFALPLPETDRDMACAIAERLRLLIEGLDLPHAASRVGTRVTVSIGVTAMIPGPEQSPSDLLGLADRALYRAKDAGRNCCFFNGPERDALPAWS</sequence>
<dbReference type="GO" id="GO:0005886">
    <property type="term" value="C:plasma membrane"/>
    <property type="evidence" value="ECO:0007669"/>
    <property type="project" value="TreeGrafter"/>
</dbReference>
<dbReference type="GO" id="GO:0052621">
    <property type="term" value="F:diguanylate cyclase activity"/>
    <property type="evidence" value="ECO:0007669"/>
    <property type="project" value="UniProtKB-EC"/>
</dbReference>
<organism evidence="6 7">
    <name type="scientific">Thiocystis violascens (strain ATCC 17096 / DSM 198 / 6111)</name>
    <name type="common">Chromatium violascens</name>
    <dbReference type="NCBI Taxonomy" id="765911"/>
    <lineage>
        <taxon>Bacteria</taxon>
        <taxon>Pseudomonadati</taxon>
        <taxon>Pseudomonadota</taxon>
        <taxon>Gammaproteobacteria</taxon>
        <taxon>Chromatiales</taxon>
        <taxon>Chromatiaceae</taxon>
        <taxon>Thiocystis</taxon>
    </lineage>
</organism>
<reference evidence="6 7" key="1">
    <citation type="submission" date="2012-06" db="EMBL/GenBank/DDBJ databases">
        <title>Complete sequence of Thiocystis violascens DSM 198.</title>
        <authorList>
            <consortium name="US DOE Joint Genome Institute"/>
            <person name="Lucas S."/>
            <person name="Han J."/>
            <person name="Lapidus A."/>
            <person name="Cheng J.-F."/>
            <person name="Goodwin L."/>
            <person name="Pitluck S."/>
            <person name="Peters L."/>
            <person name="Ovchinnikova G."/>
            <person name="Teshima H."/>
            <person name="Detter J.C."/>
            <person name="Han C."/>
            <person name="Tapia R."/>
            <person name="Land M."/>
            <person name="Hauser L."/>
            <person name="Kyrpides N."/>
            <person name="Ivanova N."/>
            <person name="Pagani I."/>
            <person name="Vogl K."/>
            <person name="Liu Z."/>
            <person name="Frigaard N.-U."/>
            <person name="Bryant D."/>
            <person name="Woyke T."/>
        </authorList>
    </citation>
    <scope>NUCLEOTIDE SEQUENCE [LARGE SCALE GENOMIC DNA]</scope>
    <source>
        <strain evidence="7">ATCC 17096 / DSM 198 / 6111</strain>
    </source>
</reference>
<dbReference type="CDD" id="cd01949">
    <property type="entry name" value="GGDEF"/>
    <property type="match status" value="1"/>
</dbReference>
<dbReference type="Pfam" id="PF08448">
    <property type="entry name" value="PAS_4"/>
    <property type="match status" value="1"/>
</dbReference>
<dbReference type="Gene3D" id="3.30.450.20">
    <property type="entry name" value="PAS domain"/>
    <property type="match status" value="1"/>
</dbReference>
<dbReference type="PROSITE" id="PS50887">
    <property type="entry name" value="GGDEF"/>
    <property type="match status" value="1"/>
</dbReference>
<keyword evidence="7" id="KW-1185">Reference proteome</keyword>
<dbReference type="NCBIfam" id="TIGR00254">
    <property type="entry name" value="GGDEF"/>
    <property type="match status" value="1"/>
</dbReference>
<feature type="domain" description="PAS" evidence="4">
    <location>
        <begin position="2"/>
        <end position="72"/>
    </location>
</feature>
<dbReference type="SMART" id="SM00091">
    <property type="entry name" value="PAS"/>
    <property type="match status" value="1"/>
</dbReference>
<evidence type="ECO:0000313" key="7">
    <source>
        <dbReference type="Proteomes" id="UP000006062"/>
    </source>
</evidence>
<dbReference type="SMART" id="SM00267">
    <property type="entry name" value="GGDEF"/>
    <property type="match status" value="1"/>
</dbReference>
<dbReference type="GO" id="GO:0043709">
    <property type="term" value="P:cell adhesion involved in single-species biofilm formation"/>
    <property type="evidence" value="ECO:0007669"/>
    <property type="project" value="TreeGrafter"/>
</dbReference>
<dbReference type="EMBL" id="CP003154">
    <property type="protein sequence ID" value="AFL72385.1"/>
    <property type="molecule type" value="Genomic_DNA"/>
</dbReference>
<dbReference type="KEGG" id="tvi:Thivi_0316"/>
<evidence type="ECO:0000256" key="3">
    <source>
        <dbReference type="ARBA" id="ARBA00034247"/>
    </source>
</evidence>
<accession>I3Y5W7</accession>
<dbReference type="InterPro" id="IPR050469">
    <property type="entry name" value="Diguanylate_Cyclase"/>
</dbReference>
<dbReference type="InterPro" id="IPR035965">
    <property type="entry name" value="PAS-like_dom_sf"/>
</dbReference>
<dbReference type="Proteomes" id="UP000006062">
    <property type="component" value="Chromosome"/>
</dbReference>
<dbReference type="InterPro" id="IPR000014">
    <property type="entry name" value="PAS"/>
</dbReference>
<comment type="catalytic activity">
    <reaction evidence="3">
        <text>2 GTP = 3',3'-c-di-GMP + 2 diphosphate</text>
        <dbReference type="Rhea" id="RHEA:24898"/>
        <dbReference type="ChEBI" id="CHEBI:33019"/>
        <dbReference type="ChEBI" id="CHEBI:37565"/>
        <dbReference type="ChEBI" id="CHEBI:58805"/>
        <dbReference type="EC" id="2.7.7.65"/>
    </reaction>
</comment>
<dbReference type="OrthoDB" id="9812260at2"/>
<dbReference type="PROSITE" id="PS50112">
    <property type="entry name" value="PAS"/>
    <property type="match status" value="1"/>
</dbReference>
<dbReference type="PANTHER" id="PTHR45138">
    <property type="entry name" value="REGULATORY COMPONENTS OF SENSORY TRANSDUCTION SYSTEM"/>
    <property type="match status" value="1"/>
</dbReference>
<dbReference type="FunFam" id="3.30.70.270:FF:000001">
    <property type="entry name" value="Diguanylate cyclase domain protein"/>
    <property type="match status" value="1"/>
</dbReference>
<dbReference type="PANTHER" id="PTHR45138:SF9">
    <property type="entry name" value="DIGUANYLATE CYCLASE DGCM-RELATED"/>
    <property type="match status" value="1"/>
</dbReference>
<dbReference type="Gene3D" id="3.30.70.270">
    <property type="match status" value="1"/>
</dbReference>
<dbReference type="eggNOG" id="COG3706">
    <property type="taxonomic scope" value="Bacteria"/>
</dbReference>